<dbReference type="GO" id="GO:0034703">
    <property type="term" value="C:cation channel complex"/>
    <property type="evidence" value="ECO:0007669"/>
    <property type="project" value="TreeGrafter"/>
</dbReference>
<feature type="transmembrane region" description="Helical" evidence="5">
    <location>
        <begin position="394"/>
        <end position="413"/>
    </location>
</feature>
<proteinExistence type="predicted"/>
<feature type="transmembrane region" description="Helical" evidence="5">
    <location>
        <begin position="473"/>
        <end position="494"/>
    </location>
</feature>
<dbReference type="SMART" id="SM01420">
    <property type="entry name" value="TRP_2"/>
    <property type="match status" value="1"/>
</dbReference>
<protein>
    <submittedName>
        <fullName evidence="7">Transient-receptor-potential-like protein</fullName>
    </submittedName>
</protein>
<comment type="caution">
    <text evidence="7">The sequence shown here is derived from an EMBL/GenBank/DDBJ whole genome shotgun (WGS) entry which is preliminary data.</text>
</comment>
<evidence type="ECO:0000313" key="8">
    <source>
        <dbReference type="Proteomes" id="UP000031036"/>
    </source>
</evidence>
<dbReference type="GO" id="GO:0005886">
    <property type="term" value="C:plasma membrane"/>
    <property type="evidence" value="ECO:0007669"/>
    <property type="project" value="TreeGrafter"/>
</dbReference>
<dbReference type="GO" id="GO:0070679">
    <property type="term" value="F:inositol 1,4,5 trisphosphate binding"/>
    <property type="evidence" value="ECO:0007669"/>
    <property type="project" value="TreeGrafter"/>
</dbReference>
<evidence type="ECO:0000256" key="2">
    <source>
        <dbReference type="ARBA" id="ARBA00022737"/>
    </source>
</evidence>
<dbReference type="EMBL" id="JPKZ01003258">
    <property type="protein sequence ID" value="KHN72342.1"/>
    <property type="molecule type" value="Genomic_DNA"/>
</dbReference>
<dbReference type="OrthoDB" id="2373987at2759"/>
<dbReference type="InterPro" id="IPR013555">
    <property type="entry name" value="TRP_dom"/>
</dbReference>
<keyword evidence="5" id="KW-0812">Transmembrane</keyword>
<dbReference type="Pfam" id="PF08344">
    <property type="entry name" value="TRP_2"/>
    <property type="match status" value="1"/>
</dbReference>
<dbReference type="PANTHER" id="PTHR10117">
    <property type="entry name" value="TRANSIENT RECEPTOR POTENTIAL CHANNEL"/>
    <property type="match status" value="1"/>
</dbReference>
<dbReference type="OMA" id="LDWWNIL"/>
<feature type="domain" description="Transient receptor ion channel" evidence="6">
    <location>
        <begin position="171"/>
        <end position="231"/>
    </location>
</feature>
<gene>
    <name evidence="7" type="primary">trpl</name>
    <name evidence="7" type="ORF">Tcan_05101</name>
</gene>
<evidence type="ECO:0000256" key="5">
    <source>
        <dbReference type="SAM" id="Phobius"/>
    </source>
</evidence>
<dbReference type="SUPFAM" id="SSF48403">
    <property type="entry name" value="Ankyrin repeat"/>
    <property type="match status" value="1"/>
</dbReference>
<dbReference type="InterPro" id="IPR002153">
    <property type="entry name" value="TRPC_channel"/>
</dbReference>
<dbReference type="GO" id="GO:0051480">
    <property type="term" value="P:regulation of cytosolic calcium ion concentration"/>
    <property type="evidence" value="ECO:0007669"/>
    <property type="project" value="TreeGrafter"/>
</dbReference>
<keyword evidence="5" id="KW-0472">Membrane</keyword>
<evidence type="ECO:0000256" key="4">
    <source>
        <dbReference type="ARBA" id="ARBA00023303"/>
    </source>
</evidence>
<evidence type="ECO:0000259" key="6">
    <source>
        <dbReference type="SMART" id="SM01420"/>
    </source>
</evidence>
<keyword evidence="3" id="KW-0406">Ion transport</keyword>
<organism evidence="7 8">
    <name type="scientific">Toxocara canis</name>
    <name type="common">Canine roundworm</name>
    <dbReference type="NCBI Taxonomy" id="6265"/>
    <lineage>
        <taxon>Eukaryota</taxon>
        <taxon>Metazoa</taxon>
        <taxon>Ecdysozoa</taxon>
        <taxon>Nematoda</taxon>
        <taxon>Chromadorea</taxon>
        <taxon>Rhabditida</taxon>
        <taxon>Spirurina</taxon>
        <taxon>Ascaridomorpha</taxon>
        <taxon>Ascaridoidea</taxon>
        <taxon>Toxocaridae</taxon>
        <taxon>Toxocara</taxon>
    </lineage>
</organism>
<dbReference type="STRING" id="6265.A0A0B2UTA7"/>
<dbReference type="PANTHER" id="PTHR10117:SF50">
    <property type="entry name" value="ANK_REP_REGION DOMAIN-CONTAINING PROTEIN"/>
    <property type="match status" value="1"/>
</dbReference>
<keyword evidence="7" id="KW-0675">Receptor</keyword>
<keyword evidence="2" id="KW-0677">Repeat</keyword>
<dbReference type="GO" id="GO:0015279">
    <property type="term" value="F:store-operated calcium channel activity"/>
    <property type="evidence" value="ECO:0007669"/>
    <property type="project" value="TreeGrafter"/>
</dbReference>
<feature type="transmembrane region" description="Helical" evidence="5">
    <location>
        <begin position="355"/>
        <end position="374"/>
    </location>
</feature>
<keyword evidence="1" id="KW-0813">Transport</keyword>
<sequence>MAVKHGRGASVSQEILLSYKLPSMGEDDAGFDGLIKWKRNDQSAMLIRYFRGVVLKKDSDAISSIIDAIKGDMHEDEKVRLSSLLLDRSSAEPTKEALLTAICIGNRPLVELILSLFYEFPEQERNGCRHSIAFPPHMTPLMLASICNNFAIVQCLLLRNHRINLPYRPDCLCSECRRIARGLSKGVVTLDTYRAISSAAFLWLACSDPPLAAFRLAADLEVCGQCDQECRLVYEQLHRNVIVFGVRMVEQCWSMDEVDLLLSRMDGASLSDCHIRLPRVRVALDCRMKNFLSTLNAQSAVHAEWCGGWTDYGNDPLQDTFRHIKHMLLYPIGAFLHTSTAGLCVKSFNYPLARYISEMASYILFLAILITLRLSGRAGERSTERSINDYPSEYLLEGYVYLHAFGIALRHYITLCNRGMSAFYDVWWTWFDLLLLWLISGTWFCWVMTSAIVSQDGLSKLHRRHWVSYDFSIIYDIYFGGACIMGFWKIFYYVQLRRYLGSTVISITRCVYDVVIFLTIMAVVMLCFAIGISCIYQPYVGNKAVQSDGTVVQMKETYSGIIITLRNLYWSFYGYLGPWDYKLIVGNAGPKSDHTDHLFTVIAGETIVAIFHITVVVTLLNLMVSLLVRKADEVQRNEDCEWKYTRCHIYSEYFDWYCAVPPPFNIAFIVIRIVQKLIKKEFKFVCPDLLVDRAVIETSEVDKLSREFHYQNLLRTLFRRYECSTEYHYTNLFKSDADNCLGNVQVRRCLTCENRIGKLVESFWGL</sequence>
<feature type="transmembrane region" description="Helical" evidence="5">
    <location>
        <begin position="433"/>
        <end position="453"/>
    </location>
</feature>
<dbReference type="InterPro" id="IPR036770">
    <property type="entry name" value="Ankyrin_rpt-contain_sf"/>
</dbReference>
<evidence type="ECO:0000313" key="7">
    <source>
        <dbReference type="EMBL" id="KHN72342.1"/>
    </source>
</evidence>
<dbReference type="AlphaFoldDB" id="A0A0B2UTA7"/>
<dbReference type="GO" id="GO:0007338">
    <property type="term" value="P:single fertilization"/>
    <property type="evidence" value="ECO:0007669"/>
    <property type="project" value="TreeGrafter"/>
</dbReference>
<evidence type="ECO:0000256" key="1">
    <source>
        <dbReference type="ARBA" id="ARBA00022448"/>
    </source>
</evidence>
<feature type="transmembrane region" description="Helical" evidence="5">
    <location>
        <begin position="514"/>
        <end position="536"/>
    </location>
</feature>
<evidence type="ECO:0000256" key="3">
    <source>
        <dbReference type="ARBA" id="ARBA00023065"/>
    </source>
</evidence>
<dbReference type="Proteomes" id="UP000031036">
    <property type="component" value="Unassembled WGS sequence"/>
</dbReference>
<feature type="transmembrane region" description="Helical" evidence="5">
    <location>
        <begin position="328"/>
        <end position="349"/>
    </location>
</feature>
<feature type="transmembrane region" description="Helical" evidence="5">
    <location>
        <begin position="607"/>
        <end position="628"/>
    </location>
</feature>
<keyword evidence="4" id="KW-0407">Ion channel</keyword>
<keyword evidence="8" id="KW-1185">Reference proteome</keyword>
<reference evidence="7 8" key="1">
    <citation type="submission" date="2014-11" db="EMBL/GenBank/DDBJ databases">
        <title>Genetic blueprint of the zoonotic pathogen Toxocara canis.</title>
        <authorList>
            <person name="Zhu X.-Q."/>
            <person name="Korhonen P.K."/>
            <person name="Cai H."/>
            <person name="Young N.D."/>
            <person name="Nejsum P."/>
            <person name="von Samson-Himmelstjerna G."/>
            <person name="Boag P.R."/>
            <person name="Tan P."/>
            <person name="Li Q."/>
            <person name="Min J."/>
            <person name="Yang Y."/>
            <person name="Wang X."/>
            <person name="Fang X."/>
            <person name="Hall R.S."/>
            <person name="Hofmann A."/>
            <person name="Sternberg P.W."/>
            <person name="Jex A.R."/>
            <person name="Gasser R.B."/>
        </authorList>
    </citation>
    <scope>NUCLEOTIDE SEQUENCE [LARGE SCALE GENOMIC DNA]</scope>
    <source>
        <strain evidence="7">PN_DK_2014</strain>
    </source>
</reference>
<name>A0A0B2UTA7_TOXCA</name>
<accession>A0A0B2UTA7</accession>
<keyword evidence="5" id="KW-1133">Transmembrane helix</keyword>